<evidence type="ECO:0000256" key="1">
    <source>
        <dbReference type="ARBA" id="ARBA00004477"/>
    </source>
</evidence>
<feature type="transmembrane region" description="Helical" evidence="12">
    <location>
        <begin position="166"/>
        <end position="193"/>
    </location>
</feature>
<feature type="transmembrane region" description="Helical" evidence="12">
    <location>
        <begin position="258"/>
        <end position="280"/>
    </location>
</feature>
<feature type="transmembrane region" description="Helical" evidence="12">
    <location>
        <begin position="144"/>
        <end position="160"/>
    </location>
</feature>
<evidence type="ECO:0000256" key="5">
    <source>
        <dbReference type="ARBA" id="ARBA00022679"/>
    </source>
</evidence>
<evidence type="ECO:0000256" key="13">
    <source>
        <dbReference type="SAM" id="SignalP"/>
    </source>
</evidence>
<keyword evidence="5 14" id="KW-0808">Transferase</keyword>
<evidence type="ECO:0000256" key="11">
    <source>
        <dbReference type="ARBA" id="ARBA00048899"/>
    </source>
</evidence>
<name>V5H9D7_IXORI</name>
<feature type="transmembrane region" description="Helical" evidence="12">
    <location>
        <begin position="309"/>
        <end position="329"/>
    </location>
</feature>
<dbReference type="EC" id="2.4.1.-" evidence="12"/>
<keyword evidence="9 12" id="KW-0472">Membrane</keyword>
<keyword evidence="8 12" id="KW-1133">Transmembrane helix</keyword>
<protein>
    <recommendedName>
        <fullName evidence="12">Mannosyltransferase</fullName>
        <ecNumber evidence="12">2.4.1.-</ecNumber>
    </recommendedName>
</protein>
<keyword evidence="6 12" id="KW-0812">Transmembrane</keyword>
<dbReference type="PANTHER" id="PTHR22760">
    <property type="entry name" value="GLYCOSYLTRANSFERASE"/>
    <property type="match status" value="1"/>
</dbReference>
<feature type="chain" id="PRO_5004737804" description="Mannosyltransferase" evidence="13">
    <location>
        <begin position="25"/>
        <end position="503"/>
    </location>
</feature>
<evidence type="ECO:0000256" key="4">
    <source>
        <dbReference type="ARBA" id="ARBA00022676"/>
    </source>
</evidence>
<reference evidence="14" key="1">
    <citation type="journal article" date="2015" name="Sci. Rep.">
        <title>Tissue- and time-dependent transcription in Ixodes ricinus salivary glands and midguts when blood feeding on the vertebrate host.</title>
        <authorList>
            <person name="Kotsyfakis M."/>
            <person name="Schwarz A."/>
            <person name="Erhart J."/>
            <person name="Ribeiro J.M."/>
        </authorList>
    </citation>
    <scope>NUCLEOTIDE SEQUENCE</scope>
    <source>
        <tissue evidence="14">Salivary gland and midgut</tissue>
    </source>
</reference>
<evidence type="ECO:0000256" key="3">
    <source>
        <dbReference type="ARBA" id="ARBA00007063"/>
    </source>
</evidence>
<dbReference type="GO" id="GO:0006487">
    <property type="term" value="P:protein N-linked glycosylation"/>
    <property type="evidence" value="ECO:0007669"/>
    <property type="project" value="TreeGrafter"/>
</dbReference>
<evidence type="ECO:0000256" key="7">
    <source>
        <dbReference type="ARBA" id="ARBA00022824"/>
    </source>
</evidence>
<keyword evidence="13" id="KW-0732">Signal</keyword>
<comment type="function">
    <text evidence="10">Mannosyltransferase that operates in the biosynthetic pathway of dolichol-linked oligosaccharides, the glycan precursors employed in protein asparagine (N)-glycosylation. The assembly of dolichol-linked oligosaccharides begins on the cytosolic side of the endoplasmic reticulum membrane and finishes in its lumen. The sequential addition of sugars to dolichol pyrophosphate produces dolichol-linked oligosaccharides containing fourteen sugars, including two GlcNAcs, nine mannoses and three glucoses. Once assembled, the oligosaccharide is transferred from the lipid to nascent proteins by oligosaccharyltransferases. In the lumen of the endoplasmic reticulum, adds the eighth mannose residue in an alpha-1,6 linkage onto Man(7)GlcNAc(2)-PP-dolichol to produce Man(8)GlcNAc(2)-PP-dolichol.</text>
</comment>
<feature type="transmembrane region" description="Helical" evidence="12">
    <location>
        <begin position="341"/>
        <end position="362"/>
    </location>
</feature>
<dbReference type="InterPro" id="IPR005599">
    <property type="entry name" value="GPI_mannosylTrfase"/>
</dbReference>
<evidence type="ECO:0000256" key="9">
    <source>
        <dbReference type="ARBA" id="ARBA00023136"/>
    </source>
</evidence>
<feature type="transmembrane region" description="Helical" evidence="12">
    <location>
        <begin position="64"/>
        <end position="86"/>
    </location>
</feature>
<evidence type="ECO:0000256" key="6">
    <source>
        <dbReference type="ARBA" id="ARBA00022692"/>
    </source>
</evidence>
<keyword evidence="7 12" id="KW-0256">Endoplasmic reticulum</keyword>
<accession>V5H9D7</accession>
<evidence type="ECO:0000256" key="2">
    <source>
        <dbReference type="ARBA" id="ARBA00004922"/>
    </source>
</evidence>
<keyword evidence="4 12" id="KW-0328">Glycosyltransferase</keyword>
<dbReference type="GO" id="GO:0005789">
    <property type="term" value="C:endoplasmic reticulum membrane"/>
    <property type="evidence" value="ECO:0007669"/>
    <property type="project" value="UniProtKB-SubCell"/>
</dbReference>
<evidence type="ECO:0000313" key="14">
    <source>
        <dbReference type="EMBL" id="JAB69558.1"/>
    </source>
</evidence>
<comment type="subcellular location">
    <subcellularLocation>
        <location evidence="1 12">Endoplasmic reticulum membrane</location>
        <topology evidence="1 12">Multi-pass membrane protein</topology>
    </subcellularLocation>
</comment>
<dbReference type="UniPathway" id="UPA00378"/>
<dbReference type="EMBL" id="GANP01014910">
    <property type="protein sequence ID" value="JAB69558.1"/>
    <property type="molecule type" value="mRNA"/>
</dbReference>
<comment type="pathway">
    <text evidence="2">Protein modification; protein glycosylation.</text>
</comment>
<dbReference type="Pfam" id="PF03901">
    <property type="entry name" value="Glyco_transf_22"/>
    <property type="match status" value="1"/>
</dbReference>
<sequence>MVSKNQDSLEWLLLLASAMHLVVCPFTKVEESFNLQAIHDILYHRTNISNYDHLEFPGVVPRSFVGPLLVAILAGPWVAVSTFMGLEKIVAQYIVRAVLSTMVVFAYREFCRALQKEFGGVMTNWLTLLTVSQFHFVFYMSRPLPNTFALVFVLLAYSFWVDQRHVPLILSSGVAVLVFRTELASLLGIILLIELCSGRLGILKLLKWGIPTAVVLLGATIVIDSYFWQRWLWPEGEVLWFNLVLNKSSEWGTSPWSWYFYSAIPRALCSSLILIPVGVWVDSRVKVMLLPAVGYVILYSFLPHKELRFIVYVFPLLNVAAARACLFVWNNRLKSSWHVVFTLGVCMHLVANLCATGLLLYISSYNYPGGHALKKLHELEAGFPVANIHIDVYSAQTGVSRFGELNPHWRYNKTENLVAGGLTMHSFTHLLVEGKSMHSSSVVPYRETHELVTAVEGYSHVRLNYAAFPPVLVRTRPRVLVLRRRATPTEVILDPQHKRSAQV</sequence>
<comment type="similarity">
    <text evidence="3 12">Belongs to the glycosyltransferase 22 family.</text>
</comment>
<dbReference type="AlphaFoldDB" id="V5H9D7"/>
<feature type="transmembrane region" description="Helical" evidence="12">
    <location>
        <begin position="205"/>
        <end position="228"/>
    </location>
</feature>
<evidence type="ECO:0000256" key="8">
    <source>
        <dbReference type="ARBA" id="ARBA00022989"/>
    </source>
</evidence>
<proteinExistence type="evidence at transcript level"/>
<comment type="catalytic activity">
    <reaction evidence="11">
        <text>an alpha-D-Man-(1-&gt;2)-alpha-D-Man-(1-&gt;2)-alpha-D-Man-(1-&gt;3)-[alpha-D-Man-(1-&gt;2)-alpha-D-Man-(1-&gt;3)-alpha-D-Man-(1-&gt;6)]-beta-D-Man-(1-&gt;4)-beta-D-GlcNAc-(1-&gt;4)-alpha-D-GlcNAc-diphospho-di-trans,poly-cis-dolichol + a di-trans,poly-cis-dolichyl beta-D-mannosyl phosphate = an alpha-D-Man-(1-&gt;2)-alpha-D-Man-(1-&gt;2)-alpha-D-Man-(1-&gt;3)-[alpha-D-Man-(1-&gt;2)-alpha-D-Man-(1-&gt;3)-[alpha-D-Man-(1-&gt;6)]-alpha-D-Man-(1-&gt;6)]-beta-D-Man-(1-&gt;4)-beta-D-GlcNAc-(1-&gt;4)-alpha-D-GlcNAc-diphospho-di-trans,poly-cis-dolichol + a di-trans,poly-cis-dolichyl phosphate + H(+)</text>
        <dbReference type="Rhea" id="RHEA:29535"/>
        <dbReference type="Rhea" id="RHEA-COMP:19498"/>
        <dbReference type="Rhea" id="RHEA-COMP:19501"/>
        <dbReference type="Rhea" id="RHEA-COMP:19518"/>
        <dbReference type="Rhea" id="RHEA-COMP:19519"/>
        <dbReference type="ChEBI" id="CHEBI:15378"/>
        <dbReference type="ChEBI" id="CHEBI:57683"/>
        <dbReference type="ChEBI" id="CHEBI:58211"/>
        <dbReference type="ChEBI" id="CHEBI:132517"/>
        <dbReference type="ChEBI" id="CHEBI:132519"/>
        <dbReference type="EC" id="2.4.1.260"/>
    </reaction>
    <physiologicalReaction direction="left-to-right" evidence="11">
        <dbReference type="Rhea" id="RHEA:29536"/>
    </physiologicalReaction>
</comment>
<dbReference type="GO" id="GO:0052917">
    <property type="term" value="F:dol-P-Man:Man(7)GlcNAc(2)-PP-Dol alpha-1,6-mannosyltransferase activity"/>
    <property type="evidence" value="ECO:0007669"/>
    <property type="project" value="UniProtKB-EC"/>
</dbReference>
<feature type="signal peptide" evidence="13">
    <location>
        <begin position="1"/>
        <end position="24"/>
    </location>
</feature>
<evidence type="ECO:0000256" key="10">
    <source>
        <dbReference type="ARBA" id="ARBA00044721"/>
    </source>
</evidence>
<dbReference type="PANTHER" id="PTHR22760:SF1">
    <property type="entry name" value="DOL-P-MAN:MAN(7)GLCNAC(2)-PP-DOL ALPHA-1,6-MANNOSYLTRANSFERASE"/>
    <property type="match status" value="1"/>
</dbReference>
<feature type="transmembrane region" description="Helical" evidence="12">
    <location>
        <begin position="287"/>
        <end position="303"/>
    </location>
</feature>
<evidence type="ECO:0000256" key="12">
    <source>
        <dbReference type="RuleBase" id="RU363075"/>
    </source>
</evidence>
<organism evidence="14">
    <name type="scientific">Ixodes ricinus</name>
    <name type="common">Common tick</name>
    <name type="synonym">Acarus ricinus</name>
    <dbReference type="NCBI Taxonomy" id="34613"/>
    <lineage>
        <taxon>Eukaryota</taxon>
        <taxon>Metazoa</taxon>
        <taxon>Ecdysozoa</taxon>
        <taxon>Arthropoda</taxon>
        <taxon>Chelicerata</taxon>
        <taxon>Arachnida</taxon>
        <taxon>Acari</taxon>
        <taxon>Parasitiformes</taxon>
        <taxon>Ixodida</taxon>
        <taxon>Ixodoidea</taxon>
        <taxon>Ixodidae</taxon>
        <taxon>Ixodinae</taxon>
        <taxon>Ixodes</taxon>
    </lineage>
</organism>